<evidence type="ECO:0000313" key="3">
    <source>
        <dbReference type="EMBL" id="SMH72093.1"/>
    </source>
</evidence>
<gene>
    <name evidence="3" type="ORF">NCS_11905</name>
</gene>
<name>A0A2H1FH56_9ARCH</name>
<dbReference type="GO" id="GO:0003677">
    <property type="term" value="F:DNA binding"/>
    <property type="evidence" value="ECO:0007669"/>
    <property type="project" value="UniProtKB-KW"/>
</dbReference>
<keyword evidence="4" id="KW-1185">Reference proteome</keyword>
<accession>A0A2H1FH56</accession>
<protein>
    <recommendedName>
        <fullName evidence="2">Cas12f1-like TNB domain-containing protein</fullName>
    </recommendedName>
</protein>
<feature type="domain" description="Cas12f1-like TNB" evidence="2">
    <location>
        <begin position="6"/>
        <end position="70"/>
    </location>
</feature>
<dbReference type="Proteomes" id="UP000230607">
    <property type="component" value="Chromosome 1"/>
</dbReference>
<organism evidence="3 4">
    <name type="scientific">Candidatus Nitrosotalea okcheonensis</name>
    <dbReference type="NCBI Taxonomy" id="1903276"/>
    <lineage>
        <taxon>Archaea</taxon>
        <taxon>Nitrososphaerota</taxon>
        <taxon>Nitrososphaeria</taxon>
        <taxon>Nitrosotaleales</taxon>
        <taxon>Nitrosotaleaceae</taxon>
        <taxon>Nitrosotalea</taxon>
    </lineage>
</organism>
<dbReference type="InterPro" id="IPR010095">
    <property type="entry name" value="Cas12f1-like_TNB"/>
</dbReference>
<dbReference type="Pfam" id="PF07282">
    <property type="entry name" value="Cas12f1-like_TNB"/>
    <property type="match status" value="1"/>
</dbReference>
<sequence length="118" mass="13180">MNSWSFYELQRQIEYKARWLGLPVNYVKAGGTSTKCAICGSKLVPEEHRKMFCSICKTSVDRDINAARNILLRGTKVVPDGITSEAVMAESGIISEIFPIIRRVDVIKSIVETKISTT</sequence>
<dbReference type="OrthoDB" id="10094at2157"/>
<reference evidence="4" key="1">
    <citation type="submission" date="2017-03" db="EMBL/GenBank/DDBJ databases">
        <authorList>
            <person name="Herbold C."/>
        </authorList>
    </citation>
    <scope>NUCLEOTIDE SEQUENCE [LARGE SCALE GENOMIC DNA]</scope>
</reference>
<evidence type="ECO:0000256" key="1">
    <source>
        <dbReference type="ARBA" id="ARBA00023125"/>
    </source>
</evidence>
<evidence type="ECO:0000259" key="2">
    <source>
        <dbReference type="Pfam" id="PF07282"/>
    </source>
</evidence>
<dbReference type="SUPFAM" id="SSF75712">
    <property type="entry name" value="Rad50 coiled-coil Zn hook"/>
    <property type="match status" value="1"/>
</dbReference>
<evidence type="ECO:0000313" key="4">
    <source>
        <dbReference type="Proteomes" id="UP000230607"/>
    </source>
</evidence>
<proteinExistence type="predicted"/>
<keyword evidence="1" id="KW-0238">DNA-binding</keyword>
<dbReference type="AlphaFoldDB" id="A0A2H1FH56"/>
<dbReference type="EMBL" id="LT841358">
    <property type="protein sequence ID" value="SMH72093.1"/>
    <property type="molecule type" value="Genomic_DNA"/>
</dbReference>